<dbReference type="AlphaFoldDB" id="A0A8T0H7L6"/>
<organism evidence="1 2">
    <name type="scientific">Ceratodon purpureus</name>
    <name type="common">Fire moss</name>
    <name type="synonym">Dicranum purpureum</name>
    <dbReference type="NCBI Taxonomy" id="3225"/>
    <lineage>
        <taxon>Eukaryota</taxon>
        <taxon>Viridiplantae</taxon>
        <taxon>Streptophyta</taxon>
        <taxon>Embryophyta</taxon>
        <taxon>Bryophyta</taxon>
        <taxon>Bryophytina</taxon>
        <taxon>Bryopsida</taxon>
        <taxon>Dicranidae</taxon>
        <taxon>Pseudoditrichales</taxon>
        <taxon>Ditrichaceae</taxon>
        <taxon>Ceratodon</taxon>
    </lineage>
</organism>
<proteinExistence type="predicted"/>
<name>A0A8T0H7L6_CERPU</name>
<dbReference type="Proteomes" id="UP000822688">
    <property type="component" value="Chromosome 7"/>
</dbReference>
<comment type="caution">
    <text evidence="1">The sequence shown here is derived from an EMBL/GenBank/DDBJ whole genome shotgun (WGS) entry which is preliminary data.</text>
</comment>
<dbReference type="EMBL" id="CM026428">
    <property type="protein sequence ID" value="KAG0566279.1"/>
    <property type="molecule type" value="Genomic_DNA"/>
</dbReference>
<keyword evidence="2" id="KW-1185">Reference proteome</keyword>
<gene>
    <name evidence="1" type="ORF">KC19_7G051800</name>
</gene>
<evidence type="ECO:0000313" key="1">
    <source>
        <dbReference type="EMBL" id="KAG0566279.1"/>
    </source>
</evidence>
<reference evidence="1" key="1">
    <citation type="submission" date="2020-06" db="EMBL/GenBank/DDBJ databases">
        <title>WGS assembly of Ceratodon purpureus strain R40.</title>
        <authorList>
            <person name="Carey S.B."/>
            <person name="Jenkins J."/>
            <person name="Shu S."/>
            <person name="Lovell J.T."/>
            <person name="Sreedasyam A."/>
            <person name="Maumus F."/>
            <person name="Tiley G.P."/>
            <person name="Fernandez-Pozo N."/>
            <person name="Barry K."/>
            <person name="Chen C."/>
            <person name="Wang M."/>
            <person name="Lipzen A."/>
            <person name="Daum C."/>
            <person name="Saski C.A."/>
            <person name="Payton A.C."/>
            <person name="Mcbreen J.C."/>
            <person name="Conrad R.E."/>
            <person name="Kollar L.M."/>
            <person name="Olsson S."/>
            <person name="Huttunen S."/>
            <person name="Landis J.B."/>
            <person name="Wickett N.J."/>
            <person name="Johnson M.G."/>
            <person name="Rensing S.A."/>
            <person name="Grimwood J."/>
            <person name="Schmutz J."/>
            <person name="Mcdaniel S.F."/>
        </authorList>
    </citation>
    <scope>NUCLEOTIDE SEQUENCE</scope>
    <source>
        <strain evidence="1">R40</strain>
    </source>
</reference>
<sequence>MCCVGVWISSGVGFVVFFLKWRFWSQCIFGVGVFLERRCFRLLLSVLCEYAHLGYLGWGSVGVVIGSGRAIDGMQGFVSELVVRDVMFCCGRAGFVEVFLSKVFLIFDFYCLLICVTDGVSDCCCVLASDFGAFYVVFCEDELDCFFASRVSSSCTKLSCMLLPERFVRIQRSVYFPAECVRLVRFENETTRSVSFRGGYCFGV</sequence>
<protein>
    <submittedName>
        <fullName evidence="1">Uncharacterized protein</fullName>
    </submittedName>
</protein>
<accession>A0A8T0H7L6</accession>
<evidence type="ECO:0000313" key="2">
    <source>
        <dbReference type="Proteomes" id="UP000822688"/>
    </source>
</evidence>